<keyword evidence="3" id="KW-1185">Reference proteome</keyword>
<reference evidence="3" key="1">
    <citation type="submission" date="2017-10" db="EMBL/GenBank/DDBJ databases">
        <authorList>
            <person name="Kravchenko I.K."/>
            <person name="Grouzdev D.S."/>
        </authorList>
    </citation>
    <scope>NUCLEOTIDE SEQUENCE [LARGE SCALE GENOMIC DNA]</scope>
    <source>
        <strain evidence="3">B2</strain>
    </source>
</reference>
<dbReference type="Gene3D" id="1.10.260.40">
    <property type="entry name" value="lambda repressor-like DNA-binding domains"/>
    <property type="match status" value="1"/>
</dbReference>
<gene>
    <name evidence="2" type="ORF">CRT60_06795</name>
</gene>
<dbReference type="Proteomes" id="UP000225379">
    <property type="component" value="Unassembled WGS sequence"/>
</dbReference>
<accession>A0A2B8BAB6</accession>
<comment type="caution">
    <text evidence="2">The sequence shown here is derived from an EMBL/GenBank/DDBJ whole genome shotgun (WGS) entry which is preliminary data.</text>
</comment>
<protein>
    <submittedName>
        <fullName evidence="2">Transcriptional regulator</fullName>
    </submittedName>
</protein>
<evidence type="ECO:0000313" key="2">
    <source>
        <dbReference type="EMBL" id="PGH58254.1"/>
    </source>
</evidence>
<feature type="domain" description="HTH cro/C1-type" evidence="1">
    <location>
        <begin position="8"/>
        <end position="61"/>
    </location>
</feature>
<dbReference type="EMBL" id="PDKW01000039">
    <property type="protein sequence ID" value="PGH58254.1"/>
    <property type="molecule type" value="Genomic_DNA"/>
</dbReference>
<dbReference type="CDD" id="cd00093">
    <property type="entry name" value="HTH_XRE"/>
    <property type="match status" value="1"/>
</dbReference>
<dbReference type="GO" id="GO:0003677">
    <property type="term" value="F:DNA binding"/>
    <property type="evidence" value="ECO:0007669"/>
    <property type="project" value="InterPro"/>
</dbReference>
<evidence type="ECO:0000259" key="1">
    <source>
        <dbReference type="PROSITE" id="PS50943"/>
    </source>
</evidence>
<dbReference type="SMART" id="SM00530">
    <property type="entry name" value="HTH_XRE"/>
    <property type="match status" value="1"/>
</dbReference>
<name>A0A2B8BAB6_9PROT</name>
<dbReference type="InterPro" id="IPR001387">
    <property type="entry name" value="Cro/C1-type_HTH"/>
</dbReference>
<dbReference type="SUPFAM" id="SSF47413">
    <property type="entry name" value="lambda repressor-like DNA-binding domains"/>
    <property type="match status" value="1"/>
</dbReference>
<dbReference type="AlphaFoldDB" id="A0A2B8BAB6"/>
<organism evidence="2 3">
    <name type="scientific">Azospirillum palustre</name>
    <dbReference type="NCBI Taxonomy" id="2044885"/>
    <lineage>
        <taxon>Bacteria</taxon>
        <taxon>Pseudomonadati</taxon>
        <taxon>Pseudomonadota</taxon>
        <taxon>Alphaproteobacteria</taxon>
        <taxon>Rhodospirillales</taxon>
        <taxon>Azospirillaceae</taxon>
        <taxon>Azospirillum</taxon>
    </lineage>
</organism>
<proteinExistence type="predicted"/>
<evidence type="ECO:0000313" key="3">
    <source>
        <dbReference type="Proteomes" id="UP000225379"/>
    </source>
</evidence>
<sequence length="84" mass="8882">MLPSASQIRAGRGLLGWSRTELASRASVSSKTLQLIEDEAVNPRASTLEALGHALIKGGVLFLTHSKSGGEGVRRALSEDPELE</sequence>
<dbReference type="OrthoDB" id="3782725at2"/>
<dbReference type="PROSITE" id="PS50943">
    <property type="entry name" value="HTH_CROC1"/>
    <property type="match status" value="1"/>
</dbReference>
<dbReference type="InterPro" id="IPR010982">
    <property type="entry name" value="Lambda_DNA-bd_dom_sf"/>
</dbReference>